<protein>
    <submittedName>
        <fullName evidence="2">Uncharacterized protein</fullName>
    </submittedName>
</protein>
<reference evidence="2" key="1">
    <citation type="submission" date="2022-11" db="UniProtKB">
        <authorList>
            <consortium name="WormBaseParasite"/>
        </authorList>
    </citation>
    <scope>IDENTIFICATION</scope>
</reference>
<keyword evidence="1" id="KW-1185">Reference proteome</keyword>
<proteinExistence type="predicted"/>
<organism evidence="1 2">
    <name type="scientific">Meloidogyne incognita</name>
    <name type="common">Southern root-knot nematode worm</name>
    <name type="synonym">Oxyuris incognita</name>
    <dbReference type="NCBI Taxonomy" id="6306"/>
    <lineage>
        <taxon>Eukaryota</taxon>
        <taxon>Metazoa</taxon>
        <taxon>Ecdysozoa</taxon>
        <taxon>Nematoda</taxon>
        <taxon>Chromadorea</taxon>
        <taxon>Rhabditida</taxon>
        <taxon>Tylenchina</taxon>
        <taxon>Tylenchomorpha</taxon>
        <taxon>Tylenchoidea</taxon>
        <taxon>Meloidogynidae</taxon>
        <taxon>Meloidogyninae</taxon>
        <taxon>Meloidogyne</taxon>
        <taxon>Meloidogyne incognita group</taxon>
    </lineage>
</organism>
<dbReference type="WBParaSite" id="Minc3s03171g33022">
    <property type="protein sequence ID" value="Minc3s03171g33022"/>
    <property type="gene ID" value="Minc3s03171g33022"/>
</dbReference>
<sequence length="115" mass="13566">MQLQRQAFANREHFEQELKTDAIPFVLPENIRMILEVVCQRNPCFTFFHLRWSSCMRAHPQLKFRNMRHLSSSFTNKPPHKTRPLQLYPFAAGPQCFQRLFCPIGSEEPCNRASS</sequence>
<dbReference type="AlphaFoldDB" id="A0A914N3B9"/>
<accession>A0A914N3B9</accession>
<name>A0A914N3B9_MELIC</name>
<evidence type="ECO:0000313" key="2">
    <source>
        <dbReference type="WBParaSite" id="Minc3s03171g33022"/>
    </source>
</evidence>
<dbReference type="Proteomes" id="UP000887563">
    <property type="component" value="Unplaced"/>
</dbReference>
<evidence type="ECO:0000313" key="1">
    <source>
        <dbReference type="Proteomes" id="UP000887563"/>
    </source>
</evidence>